<dbReference type="AlphaFoldDB" id="D8RF40"/>
<dbReference type="Pfam" id="PF00069">
    <property type="entry name" value="Pkinase"/>
    <property type="match status" value="1"/>
</dbReference>
<evidence type="ECO:0000313" key="2">
    <source>
        <dbReference type="EMBL" id="EFJ29049.1"/>
    </source>
</evidence>
<dbReference type="HOGENOM" id="CLU_621736_0_0_1"/>
<dbReference type="PROSITE" id="PS50011">
    <property type="entry name" value="PROTEIN_KINASE_DOM"/>
    <property type="match status" value="1"/>
</dbReference>
<dbReference type="GO" id="GO:0007166">
    <property type="term" value="P:cell surface receptor signaling pathway"/>
    <property type="evidence" value="ECO:0007669"/>
    <property type="project" value="InterPro"/>
</dbReference>
<dbReference type="Gene3D" id="1.20.930.20">
    <property type="entry name" value="Adaptor protein Cbl, N-terminal domain"/>
    <property type="match status" value="1"/>
</dbReference>
<dbReference type="PANTHER" id="PTHR44329">
    <property type="entry name" value="SERINE/THREONINE-PROTEIN KINASE TNNI3K-RELATED"/>
    <property type="match status" value="1"/>
</dbReference>
<dbReference type="InterPro" id="IPR011009">
    <property type="entry name" value="Kinase-like_dom_sf"/>
</dbReference>
<organism evidence="3">
    <name type="scientific">Selaginella moellendorffii</name>
    <name type="common">Spikemoss</name>
    <dbReference type="NCBI Taxonomy" id="88036"/>
    <lineage>
        <taxon>Eukaryota</taxon>
        <taxon>Viridiplantae</taxon>
        <taxon>Streptophyta</taxon>
        <taxon>Embryophyta</taxon>
        <taxon>Tracheophyta</taxon>
        <taxon>Lycopodiopsida</taxon>
        <taxon>Selaginellales</taxon>
        <taxon>Selaginellaceae</taxon>
        <taxon>Selaginella</taxon>
    </lineage>
</organism>
<evidence type="ECO:0000259" key="1">
    <source>
        <dbReference type="PROSITE" id="PS50011"/>
    </source>
</evidence>
<dbReference type="InterPro" id="IPR051681">
    <property type="entry name" value="Ser/Thr_Kinases-Pseudokinases"/>
</dbReference>
<keyword evidence="3" id="KW-1185">Reference proteome</keyword>
<dbReference type="GO" id="GO:0005524">
    <property type="term" value="F:ATP binding"/>
    <property type="evidence" value="ECO:0007669"/>
    <property type="project" value="InterPro"/>
</dbReference>
<accession>D8RF40</accession>
<dbReference type="STRING" id="88036.D8RF40"/>
<name>D8RF40_SELML</name>
<dbReference type="Proteomes" id="UP000001514">
    <property type="component" value="Unassembled WGS sequence"/>
</dbReference>
<feature type="domain" description="Protein kinase" evidence="1">
    <location>
        <begin position="205"/>
        <end position="441"/>
    </location>
</feature>
<proteinExistence type="predicted"/>
<dbReference type="InterPro" id="IPR000719">
    <property type="entry name" value="Prot_kinase_dom"/>
</dbReference>
<dbReference type="PANTHER" id="PTHR44329:SF260">
    <property type="entry name" value="PROTEIN KINASE DOMAIN-CONTAINING PROTEIN"/>
    <property type="match status" value="1"/>
</dbReference>
<reference evidence="2 3" key="1">
    <citation type="journal article" date="2011" name="Science">
        <title>The Selaginella genome identifies genetic changes associated with the evolution of vascular plants.</title>
        <authorList>
            <person name="Banks J.A."/>
            <person name="Nishiyama T."/>
            <person name="Hasebe M."/>
            <person name="Bowman J.L."/>
            <person name="Gribskov M."/>
            <person name="dePamphilis C."/>
            <person name="Albert V.A."/>
            <person name="Aono N."/>
            <person name="Aoyama T."/>
            <person name="Ambrose B.A."/>
            <person name="Ashton N.W."/>
            <person name="Axtell M.J."/>
            <person name="Barker E."/>
            <person name="Barker M.S."/>
            <person name="Bennetzen J.L."/>
            <person name="Bonawitz N.D."/>
            <person name="Chapple C."/>
            <person name="Cheng C."/>
            <person name="Correa L.G."/>
            <person name="Dacre M."/>
            <person name="DeBarry J."/>
            <person name="Dreyer I."/>
            <person name="Elias M."/>
            <person name="Engstrom E.M."/>
            <person name="Estelle M."/>
            <person name="Feng L."/>
            <person name="Finet C."/>
            <person name="Floyd S.K."/>
            <person name="Frommer W.B."/>
            <person name="Fujita T."/>
            <person name="Gramzow L."/>
            <person name="Gutensohn M."/>
            <person name="Harholt J."/>
            <person name="Hattori M."/>
            <person name="Heyl A."/>
            <person name="Hirai T."/>
            <person name="Hiwatashi Y."/>
            <person name="Ishikawa M."/>
            <person name="Iwata M."/>
            <person name="Karol K.G."/>
            <person name="Koehler B."/>
            <person name="Kolukisaoglu U."/>
            <person name="Kubo M."/>
            <person name="Kurata T."/>
            <person name="Lalonde S."/>
            <person name="Li K."/>
            <person name="Li Y."/>
            <person name="Litt A."/>
            <person name="Lyons E."/>
            <person name="Manning G."/>
            <person name="Maruyama T."/>
            <person name="Michael T.P."/>
            <person name="Mikami K."/>
            <person name="Miyazaki S."/>
            <person name="Morinaga S."/>
            <person name="Murata T."/>
            <person name="Mueller-Roeber B."/>
            <person name="Nelson D.R."/>
            <person name="Obara M."/>
            <person name="Oguri Y."/>
            <person name="Olmstead R.G."/>
            <person name="Onodera N."/>
            <person name="Petersen B.L."/>
            <person name="Pils B."/>
            <person name="Prigge M."/>
            <person name="Rensing S.A."/>
            <person name="Riano-Pachon D.M."/>
            <person name="Roberts A.W."/>
            <person name="Sato Y."/>
            <person name="Scheller H.V."/>
            <person name="Schulz B."/>
            <person name="Schulz C."/>
            <person name="Shakirov E.V."/>
            <person name="Shibagaki N."/>
            <person name="Shinohara N."/>
            <person name="Shippen D.E."/>
            <person name="Soerensen I."/>
            <person name="Sotooka R."/>
            <person name="Sugimoto N."/>
            <person name="Sugita M."/>
            <person name="Sumikawa N."/>
            <person name="Tanurdzic M."/>
            <person name="Theissen G."/>
            <person name="Ulvskov P."/>
            <person name="Wakazuki S."/>
            <person name="Weng J.K."/>
            <person name="Willats W.W."/>
            <person name="Wipf D."/>
            <person name="Wolf P.G."/>
            <person name="Yang L."/>
            <person name="Zimmer A.D."/>
            <person name="Zhu Q."/>
            <person name="Mitros T."/>
            <person name="Hellsten U."/>
            <person name="Loque D."/>
            <person name="Otillar R."/>
            <person name="Salamov A."/>
            <person name="Schmutz J."/>
            <person name="Shapiro H."/>
            <person name="Lindquist E."/>
            <person name="Lucas S."/>
            <person name="Rokhsar D."/>
            <person name="Grigoriev I.V."/>
        </authorList>
    </citation>
    <scope>NUCLEOTIDE SEQUENCE [LARGE SCALE GENOMIC DNA]</scope>
</reference>
<dbReference type="Gramene" id="EFJ29049">
    <property type="protein sequence ID" value="EFJ29049"/>
    <property type="gene ID" value="SELMODRAFT_440878"/>
</dbReference>
<evidence type="ECO:0000313" key="3">
    <source>
        <dbReference type="Proteomes" id="UP000001514"/>
    </source>
</evidence>
<gene>
    <name evidence="2" type="ORF">SELMODRAFT_440878</name>
</gene>
<sequence>MGSEVVVVASLPPVLNKAKRICDSKSEVRKLAPKQCAYLIERVEKLHKYLLDMIDFKPGLLEDCKPTIAQIDRVMDRAQFLLHRCSSPDWLWHAVLKKEHKLKFQIILQELSQCVYFLKLKVSVSKGTLRPAPHAWEWPESERQELKAAANMDQKDLKRVAAKLEDKETDVNKIELGRYLLAEVENKRSQELPLPKYLFRNPEKVIQGKLIGEGSYAYVYEATWLGRTVATKAYAVQDPSSERELQALFYLRHPNIVKMVGYTQRSKEGPYVLLMERMKRDLHNLIKDICCWHGRPEIRPTFKKICNYLIALKNVLTIGDPPDAVPDGYYLNSPIGDILDEDKQLNAMGTRDHHEAILAALESLQKEAQDKLQPNASGAKYKSRLKSYIRDSEHLVHEVRSHKNKYIELQCRAVTTDEEEESSNSNECWPIRRLKVGRKQR</sequence>
<dbReference type="Gene3D" id="3.30.200.20">
    <property type="entry name" value="Phosphorylase Kinase, domain 1"/>
    <property type="match status" value="1"/>
</dbReference>
<dbReference type="SUPFAM" id="SSF56112">
    <property type="entry name" value="Protein kinase-like (PK-like)"/>
    <property type="match status" value="1"/>
</dbReference>
<dbReference type="InterPro" id="IPR036537">
    <property type="entry name" value="Adaptor_Cbl_N_dom_sf"/>
</dbReference>
<dbReference type="KEGG" id="smo:SELMODRAFT_440878"/>
<dbReference type="InParanoid" id="D8RF40"/>
<dbReference type="GO" id="GO:0004672">
    <property type="term" value="F:protein kinase activity"/>
    <property type="evidence" value="ECO:0007669"/>
    <property type="project" value="InterPro"/>
</dbReference>
<dbReference type="EMBL" id="GL377578">
    <property type="protein sequence ID" value="EFJ29049.1"/>
    <property type="molecule type" value="Genomic_DNA"/>
</dbReference>
<protein>
    <recommendedName>
        <fullName evidence="1">Protein kinase domain-containing protein</fullName>
    </recommendedName>
</protein>